<reference evidence="8 9" key="2">
    <citation type="submission" date="2021-10" db="EMBL/GenBank/DDBJ databases">
        <authorList>
            <person name="Piombo E."/>
        </authorList>
    </citation>
    <scope>NUCLEOTIDE SEQUENCE [LARGE SCALE GENOMIC DNA]</scope>
</reference>
<gene>
    <name evidence="8" type="ORF">CSOL1703_00016106</name>
</gene>
<keyword evidence="9" id="KW-1185">Reference proteome</keyword>
<comment type="cofactor">
    <cofactor evidence="1">
        <name>FAD</name>
        <dbReference type="ChEBI" id="CHEBI:57692"/>
    </cofactor>
</comment>
<dbReference type="PRINTS" id="PR00420">
    <property type="entry name" value="RNGMNOXGNASE"/>
</dbReference>
<dbReference type="GO" id="GO:0071949">
    <property type="term" value="F:FAD binding"/>
    <property type="evidence" value="ECO:0007669"/>
    <property type="project" value="InterPro"/>
</dbReference>
<dbReference type="InterPro" id="IPR050493">
    <property type="entry name" value="FAD-dep_Monooxygenase_BioMet"/>
</dbReference>
<reference evidence="9" key="1">
    <citation type="submission" date="2019-06" db="EMBL/GenBank/DDBJ databases">
        <authorList>
            <person name="Broberg M."/>
        </authorList>
    </citation>
    <scope>NUCLEOTIDE SEQUENCE [LARGE SCALE GENOMIC DNA]</scope>
</reference>
<keyword evidence="5" id="KW-0560">Oxidoreductase</keyword>
<accession>A0A9N9Z975</accession>
<dbReference type="SUPFAM" id="SSF51905">
    <property type="entry name" value="FAD/NAD(P)-binding domain"/>
    <property type="match status" value="1"/>
</dbReference>
<dbReference type="Proteomes" id="UP000775872">
    <property type="component" value="Unassembled WGS sequence"/>
</dbReference>
<evidence type="ECO:0000259" key="7">
    <source>
        <dbReference type="Pfam" id="PF01494"/>
    </source>
</evidence>
<dbReference type="OrthoDB" id="16820at2759"/>
<comment type="similarity">
    <text evidence="2">Belongs to the paxM FAD-dependent monooxygenase family.</text>
</comment>
<dbReference type="PANTHER" id="PTHR13789:SF318">
    <property type="entry name" value="GERANYLGERANYL DIPHOSPHATE REDUCTASE"/>
    <property type="match status" value="1"/>
</dbReference>
<evidence type="ECO:0000256" key="1">
    <source>
        <dbReference type="ARBA" id="ARBA00001974"/>
    </source>
</evidence>
<name>A0A9N9Z975_9HYPO</name>
<evidence type="ECO:0000313" key="8">
    <source>
        <dbReference type="EMBL" id="CAH0051208.1"/>
    </source>
</evidence>
<feature type="domain" description="FAD-binding" evidence="7">
    <location>
        <begin position="122"/>
        <end position="342"/>
    </location>
</feature>
<evidence type="ECO:0000256" key="5">
    <source>
        <dbReference type="ARBA" id="ARBA00023002"/>
    </source>
</evidence>
<dbReference type="InterPro" id="IPR036188">
    <property type="entry name" value="FAD/NAD-bd_sf"/>
</dbReference>
<proteinExistence type="inferred from homology"/>
<organism evidence="8 9">
    <name type="scientific">Clonostachys solani</name>
    <dbReference type="NCBI Taxonomy" id="160281"/>
    <lineage>
        <taxon>Eukaryota</taxon>
        <taxon>Fungi</taxon>
        <taxon>Dikarya</taxon>
        <taxon>Ascomycota</taxon>
        <taxon>Pezizomycotina</taxon>
        <taxon>Sordariomycetes</taxon>
        <taxon>Hypocreomycetidae</taxon>
        <taxon>Hypocreales</taxon>
        <taxon>Bionectriaceae</taxon>
        <taxon>Clonostachys</taxon>
    </lineage>
</organism>
<evidence type="ECO:0000256" key="4">
    <source>
        <dbReference type="ARBA" id="ARBA00022827"/>
    </source>
</evidence>
<comment type="caution">
    <text evidence="8">The sequence shown here is derived from an EMBL/GenBank/DDBJ whole genome shotgun (WGS) entry which is preliminary data.</text>
</comment>
<dbReference type="GO" id="GO:0004497">
    <property type="term" value="F:monooxygenase activity"/>
    <property type="evidence" value="ECO:0007669"/>
    <property type="project" value="UniProtKB-KW"/>
</dbReference>
<evidence type="ECO:0000256" key="3">
    <source>
        <dbReference type="ARBA" id="ARBA00022630"/>
    </source>
</evidence>
<sequence length="433" mass="48912">MVDLVANNSTNPGKLRIAIVGTGLVGSAALLALSGLQDVEVVGFEKSPVPREAGAWISLTVTGQLVLTKLISPEKINEIVYRPPDRAVYVTRHWRTGEDLVRQYSSEHIKEDFIQARTHRWPLLKLLMDHHPKDAVQYGKQVAAVRNSDVGAKLEFANGETTPDFDLVVAADGIYSGIRRQYWPDHQVQFKGAVAYRNVFHKSRVAHIKELHDDSSSWRRDGEVVFLSELGLDQYGVVIIKTEEPEYAATLRWERSISQEGLNRLRDHYKDWDPVISKVLDTVEEIQAYPLDSGPWLRELTRDDRVVFIGDASHPTAGAYGAGAAMGFGDAWALYRSLELTRRRGRGRRETAGYDLHKALQVFQQTRAPFLLRVEQQMALDRDTASYVAEAAGDEDEWKRRFKESGASIRWLQEHDVELEVLKAVSTVGVWKI</sequence>
<keyword evidence="4" id="KW-0274">FAD</keyword>
<dbReference type="Pfam" id="PF01494">
    <property type="entry name" value="FAD_binding_3"/>
    <property type="match status" value="1"/>
</dbReference>
<dbReference type="InterPro" id="IPR002938">
    <property type="entry name" value="FAD-bd"/>
</dbReference>
<protein>
    <recommendedName>
        <fullName evidence="7">FAD-binding domain-containing protein</fullName>
    </recommendedName>
</protein>
<dbReference type="Gene3D" id="3.50.50.60">
    <property type="entry name" value="FAD/NAD(P)-binding domain"/>
    <property type="match status" value="1"/>
</dbReference>
<evidence type="ECO:0000256" key="2">
    <source>
        <dbReference type="ARBA" id="ARBA00007992"/>
    </source>
</evidence>
<dbReference type="EMBL" id="CABFOC020000039">
    <property type="protein sequence ID" value="CAH0051208.1"/>
    <property type="molecule type" value="Genomic_DNA"/>
</dbReference>
<evidence type="ECO:0000313" key="9">
    <source>
        <dbReference type="Proteomes" id="UP000775872"/>
    </source>
</evidence>
<keyword evidence="6" id="KW-0503">Monooxygenase</keyword>
<evidence type="ECO:0000256" key="6">
    <source>
        <dbReference type="ARBA" id="ARBA00023033"/>
    </source>
</evidence>
<keyword evidence="3" id="KW-0285">Flavoprotein</keyword>
<dbReference type="PANTHER" id="PTHR13789">
    <property type="entry name" value="MONOOXYGENASE"/>
    <property type="match status" value="1"/>
</dbReference>
<dbReference type="AlphaFoldDB" id="A0A9N9Z975"/>